<dbReference type="Proteomes" id="UP000061382">
    <property type="component" value="Chromosome"/>
</dbReference>
<keyword evidence="2 4" id="KW-0378">Hydrolase</keyword>
<dbReference type="InterPro" id="IPR000743">
    <property type="entry name" value="Glyco_hydro_28"/>
</dbReference>
<dbReference type="PATRIC" id="fig|512763.3.peg.3292"/>
<name>A0A0P0D155_9BACT</name>
<dbReference type="AlphaFoldDB" id="A0A0P0D155"/>
<dbReference type="PANTHER" id="PTHR31339">
    <property type="entry name" value="PECTIN LYASE-RELATED"/>
    <property type="match status" value="1"/>
</dbReference>
<reference evidence="5 6" key="1">
    <citation type="submission" date="2015-08" db="EMBL/GenBank/DDBJ databases">
        <title>Complete genome sequence of Rufibacter tibetensis strain 1351t, a radiation-resistant bacterium from tibet plateau.</title>
        <authorList>
            <person name="Dai J."/>
        </authorList>
    </citation>
    <scope>NUCLEOTIDE SEQUENCE [LARGE SCALE GENOMIC DNA]</scope>
    <source>
        <strain evidence="5 6">1351</strain>
    </source>
</reference>
<evidence type="ECO:0000256" key="3">
    <source>
        <dbReference type="ARBA" id="ARBA00023295"/>
    </source>
</evidence>
<protein>
    <submittedName>
        <fullName evidence="5">Glycoside hydrolase</fullName>
    </submittedName>
</protein>
<evidence type="ECO:0000256" key="2">
    <source>
        <dbReference type="ARBA" id="ARBA00022801"/>
    </source>
</evidence>
<keyword evidence="6" id="KW-1185">Reference proteome</keyword>
<dbReference type="EMBL" id="CP012643">
    <property type="protein sequence ID" value="ALJ01482.1"/>
    <property type="molecule type" value="Genomic_DNA"/>
</dbReference>
<dbReference type="InterPro" id="IPR051801">
    <property type="entry name" value="GH28_Enzymes"/>
</dbReference>
<evidence type="ECO:0000256" key="4">
    <source>
        <dbReference type="RuleBase" id="RU361169"/>
    </source>
</evidence>
<keyword evidence="3 4" id="KW-0326">Glycosidase</keyword>
<dbReference type="SMART" id="SM00710">
    <property type="entry name" value="PbH1"/>
    <property type="match status" value="6"/>
</dbReference>
<evidence type="ECO:0000256" key="1">
    <source>
        <dbReference type="ARBA" id="ARBA00008834"/>
    </source>
</evidence>
<gene>
    <name evidence="5" type="ORF">DC20_14965</name>
</gene>
<dbReference type="InterPro" id="IPR006626">
    <property type="entry name" value="PbH1"/>
</dbReference>
<evidence type="ECO:0000313" key="6">
    <source>
        <dbReference type="Proteomes" id="UP000061382"/>
    </source>
</evidence>
<sequence>MIISLVALAGFTAAPDSKEAILKRIKAPMIPNKQINITQFKGSSNNGNNWKPAFDQAMQKARKGKGGRIVVPAGTYKINGPIHFQSNTELHLQEGALLVFSAEADHYLPVVKTTWEGTFLYNYSPFIYGIGLKNVAITGKGTIKAEAAETWAKWRDQQKPAQDESRDMNHKQVPVEKRVFGKGWFLRPQLIQFFECENVLIEDIKIEDSPFWCIHPVLCKNVIVRGVQFNAHNLNNDGIDPEYSEDVLIENISFNNGDDNIAIKAGRDHDGRASKRSSQNIVIRNCKFMGLHGVVMGSEMSAGVRNVFIDDCSFAGKLKRGIYLKSNADRGGEIANIFVNNVSFGEVEDCIMITSKYKNEGQGYQTDIHDIYFNNITCQKATGTGILVEGFEEKKVRNLSLKNISIEKVNVPISITNAEGVEMQDVWFGGKKGLTTSK</sequence>
<organism evidence="5 6">
    <name type="scientific">Rufibacter tibetensis</name>
    <dbReference type="NCBI Taxonomy" id="512763"/>
    <lineage>
        <taxon>Bacteria</taxon>
        <taxon>Pseudomonadati</taxon>
        <taxon>Bacteroidota</taxon>
        <taxon>Cytophagia</taxon>
        <taxon>Cytophagales</taxon>
        <taxon>Hymenobacteraceae</taxon>
        <taxon>Rufibacter</taxon>
    </lineage>
</organism>
<dbReference type="InterPro" id="IPR012334">
    <property type="entry name" value="Pectin_lyas_fold"/>
</dbReference>
<accession>A0A0P0D155</accession>
<proteinExistence type="inferred from homology"/>
<dbReference type="Gene3D" id="2.160.20.10">
    <property type="entry name" value="Single-stranded right-handed beta-helix, Pectin lyase-like"/>
    <property type="match status" value="1"/>
</dbReference>
<dbReference type="InterPro" id="IPR011050">
    <property type="entry name" value="Pectin_lyase_fold/virulence"/>
</dbReference>
<dbReference type="KEGG" id="rti:DC20_14965"/>
<dbReference type="STRING" id="512763.DC20_14965"/>
<dbReference type="GO" id="GO:0005975">
    <property type="term" value="P:carbohydrate metabolic process"/>
    <property type="evidence" value="ECO:0007669"/>
    <property type="project" value="InterPro"/>
</dbReference>
<dbReference type="GO" id="GO:0004650">
    <property type="term" value="F:polygalacturonase activity"/>
    <property type="evidence" value="ECO:0007669"/>
    <property type="project" value="InterPro"/>
</dbReference>
<dbReference type="PANTHER" id="PTHR31339:SF9">
    <property type="entry name" value="PLASMIN AND FIBRONECTIN-BINDING PROTEIN A"/>
    <property type="match status" value="1"/>
</dbReference>
<dbReference type="Pfam" id="PF00295">
    <property type="entry name" value="Glyco_hydro_28"/>
    <property type="match status" value="1"/>
</dbReference>
<evidence type="ECO:0000313" key="5">
    <source>
        <dbReference type="EMBL" id="ALJ01482.1"/>
    </source>
</evidence>
<dbReference type="SUPFAM" id="SSF51126">
    <property type="entry name" value="Pectin lyase-like"/>
    <property type="match status" value="1"/>
</dbReference>
<comment type="similarity">
    <text evidence="1 4">Belongs to the glycosyl hydrolase 28 family.</text>
</comment>